<feature type="region of interest" description="Disordered" evidence="1">
    <location>
        <begin position="35"/>
        <end position="63"/>
    </location>
</feature>
<name>A0ABW4E0E8_9RHOB</name>
<comment type="caution">
    <text evidence="2">The sequence shown here is derived from an EMBL/GenBank/DDBJ whole genome shotgun (WGS) entry which is preliminary data.</text>
</comment>
<proteinExistence type="predicted"/>
<sequence length="63" mass="6934">MSRPSAPSMPTERQIQDAFKAVTLVNPGARIARVGPEGITFEHPDERRQSGGWDRKPFSAVQA</sequence>
<feature type="compositionally biased region" description="Basic and acidic residues" evidence="1">
    <location>
        <begin position="40"/>
        <end position="57"/>
    </location>
</feature>
<organism evidence="2 3">
    <name type="scientific">Paracoccus nototheniae</name>
    <dbReference type="NCBI Taxonomy" id="2489002"/>
    <lineage>
        <taxon>Bacteria</taxon>
        <taxon>Pseudomonadati</taxon>
        <taxon>Pseudomonadota</taxon>
        <taxon>Alphaproteobacteria</taxon>
        <taxon>Rhodobacterales</taxon>
        <taxon>Paracoccaceae</taxon>
        <taxon>Paracoccus</taxon>
    </lineage>
</organism>
<evidence type="ECO:0000313" key="2">
    <source>
        <dbReference type="EMBL" id="MFD1482999.1"/>
    </source>
</evidence>
<protein>
    <submittedName>
        <fullName evidence="2">Uncharacterized protein</fullName>
    </submittedName>
</protein>
<accession>A0ABW4E0E8</accession>
<keyword evidence="3" id="KW-1185">Reference proteome</keyword>
<dbReference type="RefSeq" id="WP_131573531.1">
    <property type="nucleotide sequence ID" value="NZ_CBCSAJ010000011.1"/>
</dbReference>
<reference evidence="3" key="1">
    <citation type="journal article" date="2019" name="Int. J. Syst. Evol. Microbiol.">
        <title>The Global Catalogue of Microorganisms (GCM) 10K type strain sequencing project: providing services to taxonomists for standard genome sequencing and annotation.</title>
        <authorList>
            <consortium name="The Broad Institute Genomics Platform"/>
            <consortium name="The Broad Institute Genome Sequencing Center for Infectious Disease"/>
            <person name="Wu L."/>
            <person name="Ma J."/>
        </authorList>
    </citation>
    <scope>NUCLEOTIDE SEQUENCE [LARGE SCALE GENOMIC DNA]</scope>
    <source>
        <strain evidence="3">CCM 8875</strain>
    </source>
</reference>
<evidence type="ECO:0000313" key="3">
    <source>
        <dbReference type="Proteomes" id="UP001597302"/>
    </source>
</evidence>
<evidence type="ECO:0000256" key="1">
    <source>
        <dbReference type="SAM" id="MobiDB-lite"/>
    </source>
</evidence>
<gene>
    <name evidence="2" type="ORF">ACFQ5P_17005</name>
</gene>
<dbReference type="Proteomes" id="UP001597302">
    <property type="component" value="Unassembled WGS sequence"/>
</dbReference>
<dbReference type="EMBL" id="JBHTOQ010000038">
    <property type="protein sequence ID" value="MFD1482999.1"/>
    <property type="molecule type" value="Genomic_DNA"/>
</dbReference>